<dbReference type="EMBL" id="AEDD01000008">
    <property type="protein sequence ID" value="EFM10025.1"/>
    <property type="molecule type" value="Genomic_DNA"/>
</dbReference>
<evidence type="ECO:0000256" key="6">
    <source>
        <dbReference type="ARBA" id="ARBA00023136"/>
    </source>
</evidence>
<dbReference type="GO" id="GO:0006935">
    <property type="term" value="P:chemotaxis"/>
    <property type="evidence" value="ECO:0007669"/>
    <property type="project" value="UniProtKB-KW"/>
</dbReference>
<dbReference type="STRING" id="717606.PaecuDRAFT_2984"/>
<dbReference type="InterPro" id="IPR029151">
    <property type="entry name" value="Sensor-like_sf"/>
</dbReference>
<feature type="domain" description="Methyl-accepting transducer" evidence="10">
    <location>
        <begin position="55"/>
        <end position="291"/>
    </location>
</feature>
<evidence type="ECO:0000256" key="7">
    <source>
        <dbReference type="ARBA" id="ARBA00023224"/>
    </source>
</evidence>
<keyword evidence="12" id="KW-1185">Reference proteome</keyword>
<keyword evidence="5" id="KW-1133">Transmembrane helix</keyword>
<keyword evidence="3" id="KW-0145">Chemotaxis</keyword>
<name>E0IBE5_9BACL</name>
<dbReference type="eggNOG" id="COG0840">
    <property type="taxonomic scope" value="Bacteria"/>
</dbReference>
<evidence type="ECO:0000313" key="11">
    <source>
        <dbReference type="EMBL" id="EFM10025.1"/>
    </source>
</evidence>
<reference evidence="11 12" key="1">
    <citation type="submission" date="2010-07" db="EMBL/GenBank/DDBJ databases">
        <title>The draft genome of Paenibacillus curdlanolyticus YK9.</title>
        <authorList>
            <consortium name="US DOE Joint Genome Institute (JGI-PGF)"/>
            <person name="Lucas S."/>
            <person name="Copeland A."/>
            <person name="Lapidus A."/>
            <person name="Cheng J.-F."/>
            <person name="Bruce D."/>
            <person name="Goodwin L."/>
            <person name="Pitluck S."/>
            <person name="Land M.L."/>
            <person name="Hauser L."/>
            <person name="Chang Y.-J."/>
            <person name="Jeffries C."/>
            <person name="Anderson I.J."/>
            <person name="Johnson E."/>
            <person name="Loganathan U."/>
            <person name="Mulhopadhyay B."/>
            <person name="Kyrpides N."/>
            <person name="Woyke T.J."/>
        </authorList>
    </citation>
    <scope>NUCLEOTIDE SEQUENCE [LARGE SCALE GENOMIC DNA]</scope>
    <source>
        <strain evidence="11 12">YK9</strain>
    </source>
</reference>
<dbReference type="Gene3D" id="1.10.287.950">
    <property type="entry name" value="Methyl-accepting chemotaxis protein"/>
    <property type="match status" value="1"/>
</dbReference>
<evidence type="ECO:0000259" key="10">
    <source>
        <dbReference type="PROSITE" id="PS50111"/>
    </source>
</evidence>
<dbReference type="SUPFAM" id="SSF58104">
    <property type="entry name" value="Methyl-accepting chemotaxis protein (MCP) signaling domain"/>
    <property type="match status" value="1"/>
</dbReference>
<dbReference type="InterPro" id="IPR004090">
    <property type="entry name" value="Chemotax_Me-accpt_rcpt"/>
</dbReference>
<keyword evidence="6" id="KW-0472">Membrane</keyword>
<comment type="similarity">
    <text evidence="8">Belongs to the methyl-accepting chemotaxis (MCP) protein family.</text>
</comment>
<dbReference type="GO" id="GO:0005886">
    <property type="term" value="C:plasma membrane"/>
    <property type="evidence" value="ECO:0007669"/>
    <property type="project" value="UniProtKB-SubCell"/>
</dbReference>
<evidence type="ECO:0000256" key="2">
    <source>
        <dbReference type="ARBA" id="ARBA00022475"/>
    </source>
</evidence>
<dbReference type="PROSITE" id="PS50111">
    <property type="entry name" value="CHEMOTAXIS_TRANSDUC_2"/>
    <property type="match status" value="1"/>
</dbReference>
<protein>
    <submittedName>
        <fullName evidence="11">Methyl-accepting chemotaxis sensory transducer with Cache sensor</fullName>
    </submittedName>
</protein>
<proteinExistence type="inferred from homology"/>
<comment type="subcellular location">
    <subcellularLocation>
        <location evidence="1">Cell membrane</location>
        <topology evidence="1">Multi-pass membrane protein</topology>
    </subcellularLocation>
</comment>
<dbReference type="GO" id="GO:0004888">
    <property type="term" value="F:transmembrane signaling receptor activity"/>
    <property type="evidence" value="ECO:0007669"/>
    <property type="project" value="InterPro"/>
</dbReference>
<dbReference type="PANTHER" id="PTHR32089">
    <property type="entry name" value="METHYL-ACCEPTING CHEMOTAXIS PROTEIN MCPB"/>
    <property type="match status" value="1"/>
</dbReference>
<evidence type="ECO:0000256" key="8">
    <source>
        <dbReference type="ARBA" id="ARBA00029447"/>
    </source>
</evidence>
<evidence type="ECO:0000256" key="5">
    <source>
        <dbReference type="ARBA" id="ARBA00022989"/>
    </source>
</evidence>
<dbReference type="Pfam" id="PF00015">
    <property type="entry name" value="MCPsignal"/>
    <property type="match status" value="1"/>
</dbReference>
<dbReference type="InterPro" id="IPR033479">
    <property type="entry name" value="dCache_1"/>
</dbReference>
<evidence type="ECO:0000256" key="4">
    <source>
        <dbReference type="ARBA" id="ARBA00022692"/>
    </source>
</evidence>
<dbReference type="SUPFAM" id="SSF103190">
    <property type="entry name" value="Sensory domain-like"/>
    <property type="match status" value="1"/>
</dbReference>
<evidence type="ECO:0000313" key="12">
    <source>
        <dbReference type="Proteomes" id="UP000005387"/>
    </source>
</evidence>
<dbReference type="RefSeq" id="WP_006038972.1">
    <property type="nucleotide sequence ID" value="NZ_AEDD01000008.1"/>
</dbReference>
<dbReference type="Pfam" id="PF02743">
    <property type="entry name" value="dCache_1"/>
    <property type="match status" value="1"/>
</dbReference>
<accession>E0IBE5</accession>
<dbReference type="Gene3D" id="3.30.450.20">
    <property type="entry name" value="PAS domain"/>
    <property type="match status" value="1"/>
</dbReference>
<keyword evidence="7 9" id="KW-0807">Transducer</keyword>
<dbReference type="AlphaFoldDB" id="E0IBE5"/>
<dbReference type="GO" id="GO:0007165">
    <property type="term" value="P:signal transduction"/>
    <property type="evidence" value="ECO:0007669"/>
    <property type="project" value="UniProtKB-KW"/>
</dbReference>
<evidence type="ECO:0000256" key="9">
    <source>
        <dbReference type="PROSITE-ProRule" id="PRU00284"/>
    </source>
</evidence>
<organism evidence="11 12">
    <name type="scientific">Paenibacillus curdlanolyticus YK9</name>
    <dbReference type="NCBI Taxonomy" id="717606"/>
    <lineage>
        <taxon>Bacteria</taxon>
        <taxon>Bacillati</taxon>
        <taxon>Bacillota</taxon>
        <taxon>Bacilli</taxon>
        <taxon>Bacillales</taxon>
        <taxon>Paenibacillaceae</taxon>
        <taxon>Paenibacillus</taxon>
    </lineage>
</organism>
<dbReference type="SMART" id="SM00283">
    <property type="entry name" value="MA"/>
    <property type="match status" value="1"/>
</dbReference>
<dbReference type="InterPro" id="IPR004089">
    <property type="entry name" value="MCPsignal_dom"/>
</dbReference>
<evidence type="ECO:0000256" key="1">
    <source>
        <dbReference type="ARBA" id="ARBA00004651"/>
    </source>
</evidence>
<gene>
    <name evidence="11" type="ORF">PaecuDRAFT_2984</name>
</gene>
<dbReference type="Proteomes" id="UP000005387">
    <property type="component" value="Unassembled WGS sequence"/>
</dbReference>
<evidence type="ECO:0000256" key="3">
    <source>
        <dbReference type="ARBA" id="ARBA00022500"/>
    </source>
</evidence>
<keyword evidence="4" id="KW-0812">Transmembrane</keyword>
<dbReference type="PANTHER" id="PTHR32089:SF112">
    <property type="entry name" value="LYSOZYME-LIKE PROTEIN-RELATED"/>
    <property type="match status" value="1"/>
</dbReference>
<dbReference type="PRINTS" id="PR00260">
    <property type="entry name" value="CHEMTRNSDUCR"/>
</dbReference>
<sequence length="474" mass="51894">MAIGLQKLWKRGSAASIASHSEGASADKRMLARLFNESEVISNQLQAAVVEVNSSIGRLTYVADHSSEQEALLHARSSQAVSRIEEAFSALQEVASAADEISAASSRLNVESKDAKDVVLDVCRSLQATDQVMNDLTGHNQSMESHFRSLIDQMSNIYEINTFIQDIVSQTSLLALNASIEAAHAGEYGRGFSVVAQEIRKLADQSHAAVRRSTGIVDQIEQGIQNVVQSVEQERLAVERGVAEMAKNKERMDIIFQRITEVDRLVGHTDKASTQQAGHMEELSQMLKEVVDSVNETLSSVDGTIAISQQQRQQISKLGLVSRNLNKTSDELGQTLRQIGYRSEATTVSVDATELLRWLQAEASNPEISAMDELAHERVLTALLRGKADIEAIWSNRADGTFVFSLPEAGLVNANGRDWWKRSMEGKAFTSDVYISAITKRPCATIAVPVYDQEGQPIGVIGADIRVKELNEST</sequence>
<dbReference type="CDD" id="cd18773">
    <property type="entry name" value="PDC1_HK_sensor"/>
    <property type="match status" value="1"/>
</dbReference>
<dbReference type="OrthoDB" id="9816519at2"/>
<keyword evidence="2" id="KW-1003">Cell membrane</keyword>